<dbReference type="RefSeq" id="WP_155478036.1">
    <property type="nucleotide sequence ID" value="NZ_WNKU01000048.1"/>
</dbReference>
<dbReference type="EMBL" id="WNKU01000048">
    <property type="protein sequence ID" value="MTV50954.1"/>
    <property type="molecule type" value="Genomic_DNA"/>
</dbReference>
<name>A0A6I3SPI3_HELMO</name>
<keyword evidence="2" id="KW-1185">Reference proteome</keyword>
<dbReference type="Proteomes" id="UP000430670">
    <property type="component" value="Unassembled WGS sequence"/>
</dbReference>
<sequence length="68" mass="7824">MALANLNDKCERNATLAKDLEFFQEQIEAAGLTVPDSVQELLKESLEKSSNRAELFCEQREQMKKRVH</sequence>
<comment type="caution">
    <text evidence="1">The sequence shown here is derived from an EMBL/GenBank/DDBJ whole genome shotgun (WGS) entry which is preliminary data.</text>
</comment>
<evidence type="ECO:0000313" key="2">
    <source>
        <dbReference type="Proteomes" id="UP000430670"/>
    </source>
</evidence>
<accession>A0A6I3SPI3</accession>
<dbReference type="AlphaFoldDB" id="A0A6I3SPI3"/>
<protein>
    <submittedName>
        <fullName evidence="1">Uncharacterized protein</fullName>
    </submittedName>
</protein>
<proteinExistence type="predicted"/>
<reference evidence="1 2" key="1">
    <citation type="submission" date="2019-11" db="EMBL/GenBank/DDBJ databases">
        <title>Whole-genome sequence of a the green, strictly anaerobic photosynthetic bacterium Heliobacillus mobilis DSM 6151.</title>
        <authorList>
            <person name="Kyndt J.A."/>
            <person name="Meyer T.E."/>
        </authorList>
    </citation>
    <scope>NUCLEOTIDE SEQUENCE [LARGE SCALE GENOMIC DNA]</scope>
    <source>
        <strain evidence="1 2">DSM 6151</strain>
    </source>
</reference>
<gene>
    <name evidence="1" type="ORF">GJ688_18725</name>
</gene>
<organism evidence="1 2">
    <name type="scientific">Heliobacterium mobile</name>
    <name type="common">Heliobacillus mobilis</name>
    <dbReference type="NCBI Taxonomy" id="28064"/>
    <lineage>
        <taxon>Bacteria</taxon>
        <taxon>Bacillati</taxon>
        <taxon>Bacillota</taxon>
        <taxon>Clostridia</taxon>
        <taxon>Eubacteriales</taxon>
        <taxon>Heliobacteriaceae</taxon>
        <taxon>Heliobacterium</taxon>
    </lineage>
</organism>
<evidence type="ECO:0000313" key="1">
    <source>
        <dbReference type="EMBL" id="MTV50954.1"/>
    </source>
</evidence>